<evidence type="ECO:0000313" key="2">
    <source>
        <dbReference type="EMBL" id="TQL75350.1"/>
    </source>
</evidence>
<protein>
    <submittedName>
        <fullName evidence="2">Uncharacterized protein</fullName>
    </submittedName>
</protein>
<organism evidence="2 3">
    <name type="scientific">Stackebrandtia endophytica</name>
    <dbReference type="NCBI Taxonomy" id="1496996"/>
    <lineage>
        <taxon>Bacteria</taxon>
        <taxon>Bacillati</taxon>
        <taxon>Actinomycetota</taxon>
        <taxon>Actinomycetes</taxon>
        <taxon>Glycomycetales</taxon>
        <taxon>Glycomycetaceae</taxon>
        <taxon>Stackebrandtia</taxon>
    </lineage>
</organism>
<dbReference type="Proteomes" id="UP000317043">
    <property type="component" value="Unassembled WGS sequence"/>
</dbReference>
<sequence length="170" mass="18770">MSTETEDTVETTTEVTVPPQKSPANTHVLHQCITTALHRFQECQVATAQATAVAAELFAFTVPTGMRHPIVDLNDMLQRLAVMQDRLLATQPAASAVQALMPAWDEHVADPDNLQLPDPVLLAGMAWIVRRDETSAPEAVCRIEDTAKWTAQYLTTHTHRVYEVAPIHIP</sequence>
<comment type="caution">
    <text evidence="2">The sequence shown here is derived from an EMBL/GenBank/DDBJ whole genome shotgun (WGS) entry which is preliminary data.</text>
</comment>
<dbReference type="RefSeq" id="WP_142035130.1">
    <property type="nucleotide sequence ID" value="NZ_JBHTGS010000001.1"/>
</dbReference>
<evidence type="ECO:0000313" key="3">
    <source>
        <dbReference type="Proteomes" id="UP000317043"/>
    </source>
</evidence>
<dbReference type="EMBL" id="VFOW01000001">
    <property type="protein sequence ID" value="TQL75350.1"/>
    <property type="molecule type" value="Genomic_DNA"/>
</dbReference>
<reference evidence="2 3" key="1">
    <citation type="submission" date="2019-06" db="EMBL/GenBank/DDBJ databases">
        <title>Sequencing the genomes of 1000 actinobacteria strains.</title>
        <authorList>
            <person name="Klenk H.-P."/>
        </authorList>
    </citation>
    <scope>NUCLEOTIDE SEQUENCE [LARGE SCALE GENOMIC DNA]</scope>
    <source>
        <strain evidence="2 3">DSM 45928</strain>
    </source>
</reference>
<gene>
    <name evidence="2" type="ORF">FB566_0848</name>
</gene>
<evidence type="ECO:0000256" key="1">
    <source>
        <dbReference type="SAM" id="MobiDB-lite"/>
    </source>
</evidence>
<feature type="region of interest" description="Disordered" evidence="1">
    <location>
        <begin position="1"/>
        <end position="24"/>
    </location>
</feature>
<proteinExistence type="predicted"/>
<keyword evidence="3" id="KW-1185">Reference proteome</keyword>
<dbReference type="InParanoid" id="A0A543ARY8"/>
<name>A0A543ARY8_9ACTN</name>
<dbReference type="AlphaFoldDB" id="A0A543ARY8"/>
<accession>A0A543ARY8</accession>